<dbReference type="CDD" id="cd11336">
    <property type="entry name" value="AmyAc_MTSase"/>
    <property type="match status" value="1"/>
</dbReference>
<dbReference type="PANTHER" id="PTHR10357:SF216">
    <property type="entry name" value="MALTOOLIGOSYL TREHALOSE SYNTHASE-RELATED"/>
    <property type="match status" value="1"/>
</dbReference>
<name>A0A5N1J605_9BACT</name>
<dbReference type="PANTHER" id="PTHR10357">
    <property type="entry name" value="ALPHA-AMYLASE FAMILY MEMBER"/>
    <property type="match status" value="1"/>
</dbReference>
<gene>
    <name evidence="2" type="primary">treY</name>
    <name evidence="2" type="ORF">F0P94_03410</name>
</gene>
<comment type="caution">
    <text evidence="2">The sequence shown here is derived from an EMBL/GenBank/DDBJ whole genome shotgun (WGS) entry which is preliminary data.</text>
</comment>
<dbReference type="Proteomes" id="UP000326570">
    <property type="component" value="Unassembled WGS sequence"/>
</dbReference>
<proteinExistence type="predicted"/>
<evidence type="ECO:0000313" key="2">
    <source>
        <dbReference type="EMBL" id="KAA9346144.1"/>
    </source>
</evidence>
<dbReference type="EMBL" id="VTWT01000001">
    <property type="protein sequence ID" value="KAA9346144.1"/>
    <property type="molecule type" value="Genomic_DNA"/>
</dbReference>
<dbReference type="GO" id="GO:0030980">
    <property type="term" value="P:alpha-glucan catabolic process"/>
    <property type="evidence" value="ECO:0007669"/>
    <property type="project" value="TreeGrafter"/>
</dbReference>
<organism evidence="2 3">
    <name type="scientific">Adhaeribacter soli</name>
    <dbReference type="NCBI Taxonomy" id="2607655"/>
    <lineage>
        <taxon>Bacteria</taxon>
        <taxon>Pseudomonadati</taxon>
        <taxon>Bacteroidota</taxon>
        <taxon>Cytophagia</taxon>
        <taxon>Cytophagales</taxon>
        <taxon>Hymenobacteraceae</taxon>
        <taxon>Adhaeribacter</taxon>
    </lineage>
</organism>
<dbReference type="GO" id="GO:0047470">
    <property type="term" value="F:(1,4)-alpha-D-glucan 1-alpha-D-glucosylmutase activity"/>
    <property type="evidence" value="ECO:0007669"/>
    <property type="project" value="TreeGrafter"/>
</dbReference>
<dbReference type="InterPro" id="IPR017853">
    <property type="entry name" value="GH"/>
</dbReference>
<keyword evidence="3" id="KW-1185">Reference proteome</keyword>
<dbReference type="AlphaFoldDB" id="A0A5N1J605"/>
<dbReference type="Pfam" id="PF00128">
    <property type="entry name" value="Alpha-amylase"/>
    <property type="match status" value="1"/>
</dbReference>
<dbReference type="RefSeq" id="WP_150902287.1">
    <property type="nucleotide sequence ID" value="NZ_VTWT01000001.1"/>
</dbReference>
<sequence>MKPFLPLATYRIQFHKDFKFRDLEQHLPYLAQLGIDTIYASPIFQARPGSTHGYDVTNANVLNPEIGTPEEFESLMGVVKKHGLKWLQDIVPNHMAFHESNAWLMDVFEKGPASNFYNFFDVNWQYEDPVYKGKLMAPFLGSTLEEAVANGEVKLTFSEAGFQVQFYENHYPVSLQTWPELLSLFQENGAEKGLKSQELKRLSESFQTFNSEEISEKDLGGWDKLKSETLAAIKADPELEKLLLNGIEKLNKNQEQLLQILNRQYFKLELWKVTDQQINYRRFFTINELICLRMEAPEVFAEYHKFILQQVKKDYFQGLRVDHVDGLLDPATYLQGLREAAGENTYLTVEKILELVEELPTDWPVQGTTGYFFLAIVNQLFTNTAAKGKFDEIYARQVPDVQDFKYEEMVFEKKIYMLENHMQGELDNLFSLMQELELVPGTVGFSEQHLKDALKILLAAFPVYRLYTNELPVVGQDAEVLEKAFARAEKFALLLKKELNYFHQLFQGEKSTLPGTPENRLRFLMRCQQFTGPLAAKGVEDTTFYNYNRLISHNEVGDNPEVFGISIERFHQEMVKRQQLWPYAQNATATHDTKRGEDARVRLNVLSEMPEEWSRLLDLWQNQNKDFLILKDNVQSPSKNRLFFLYQALIGAYPMAGEPEADFLDRVKEAMTKAVREAKMYSNWSEPNEAYEEGVHEFTQQLFAENSEFRKTFIPFVQQLNFYGMLYSLGQTLVKITAPGIPDIYQGCELWDLSMVDPDNRRPVNFDLRKRQLTRMQKQAGNDRKNLLKSLLENWTDASVKQFTVWQALQCRKANPELFTEGEYIPLNLNAESAGKVLGYARKHASGWCLVLVPLHVSQISKPSVFPLGEQAWSSSAVQLPAGAPATWHNYFTDETITGNSSLKLSEVFASLPVALLISENV</sequence>
<evidence type="ECO:0000259" key="1">
    <source>
        <dbReference type="SMART" id="SM00642"/>
    </source>
</evidence>
<dbReference type="NCBIfam" id="TIGR02401">
    <property type="entry name" value="trehalose_TreY"/>
    <property type="match status" value="1"/>
</dbReference>
<dbReference type="Gene3D" id="3.20.20.80">
    <property type="entry name" value="Glycosidases"/>
    <property type="match status" value="4"/>
</dbReference>
<protein>
    <submittedName>
        <fullName evidence="2">Malto-oligosyltrehalose synthase</fullName>
    </submittedName>
</protein>
<dbReference type="GO" id="GO:0005992">
    <property type="term" value="P:trehalose biosynthetic process"/>
    <property type="evidence" value="ECO:0007669"/>
    <property type="project" value="TreeGrafter"/>
</dbReference>
<evidence type="ECO:0000313" key="3">
    <source>
        <dbReference type="Proteomes" id="UP000326570"/>
    </source>
</evidence>
<dbReference type="InterPro" id="IPR012767">
    <property type="entry name" value="Trehalose_TreY"/>
</dbReference>
<accession>A0A5N1J605</accession>
<dbReference type="SMART" id="SM00642">
    <property type="entry name" value="Aamy"/>
    <property type="match status" value="1"/>
</dbReference>
<reference evidence="2 3" key="1">
    <citation type="submission" date="2019-09" db="EMBL/GenBank/DDBJ databases">
        <title>Genome sequence of Adhaeribacter sp. M2.</title>
        <authorList>
            <person name="Srinivasan S."/>
        </authorList>
    </citation>
    <scope>NUCLEOTIDE SEQUENCE [LARGE SCALE GENOMIC DNA]</scope>
    <source>
        <strain evidence="2 3">M2</strain>
    </source>
</reference>
<feature type="domain" description="Glycosyl hydrolase family 13 catalytic" evidence="1">
    <location>
        <begin position="14"/>
        <end position="503"/>
    </location>
</feature>
<dbReference type="SUPFAM" id="SSF51445">
    <property type="entry name" value="(Trans)glycosidases"/>
    <property type="match status" value="1"/>
</dbReference>
<dbReference type="InterPro" id="IPR006047">
    <property type="entry name" value="GH13_cat_dom"/>
</dbReference>